<keyword evidence="2 6" id="KW-0328">Glycosyltransferase</keyword>
<dbReference type="Gene3D" id="3.80.10.10">
    <property type="entry name" value="Ribonuclease Inhibitor"/>
    <property type="match status" value="1"/>
</dbReference>
<organism evidence="7 8">
    <name type="scientific">Adineta ricciae</name>
    <name type="common">Rotifer</name>
    <dbReference type="NCBI Taxonomy" id="249248"/>
    <lineage>
        <taxon>Eukaryota</taxon>
        <taxon>Metazoa</taxon>
        <taxon>Spiralia</taxon>
        <taxon>Gnathifera</taxon>
        <taxon>Rotifera</taxon>
        <taxon>Eurotatoria</taxon>
        <taxon>Bdelloidea</taxon>
        <taxon>Adinetida</taxon>
        <taxon>Adinetidae</taxon>
        <taxon>Adineta</taxon>
    </lineage>
</organism>
<reference evidence="7" key="1">
    <citation type="submission" date="2021-02" db="EMBL/GenBank/DDBJ databases">
        <authorList>
            <person name="Nowell W R."/>
        </authorList>
    </citation>
    <scope>NUCLEOTIDE SEQUENCE</scope>
</reference>
<dbReference type="Proteomes" id="UP000663852">
    <property type="component" value="Unassembled WGS sequence"/>
</dbReference>
<dbReference type="GO" id="GO:0016779">
    <property type="term" value="F:nucleotidyltransferase activity"/>
    <property type="evidence" value="ECO:0007669"/>
    <property type="project" value="UniProtKB-KW"/>
</dbReference>
<evidence type="ECO:0000256" key="5">
    <source>
        <dbReference type="ARBA" id="ARBA00047597"/>
    </source>
</evidence>
<comment type="caution">
    <text evidence="7">The sequence shown here is derived from an EMBL/GenBank/DDBJ whole genome shotgun (WGS) entry which is preliminary data.</text>
</comment>
<dbReference type="SUPFAM" id="SSF52047">
    <property type="entry name" value="RNI-like"/>
    <property type="match status" value="1"/>
</dbReference>
<dbReference type="OrthoDB" id="18598at2759"/>
<evidence type="ECO:0000313" key="7">
    <source>
        <dbReference type="EMBL" id="CAF1488770.1"/>
    </source>
</evidence>
<dbReference type="PANTHER" id="PTHR24114">
    <property type="entry name" value="LEUCINE RICH REPEAT FAMILY PROTEIN"/>
    <property type="match status" value="1"/>
</dbReference>
<name>A0A815SDJ3_ADIRI</name>
<evidence type="ECO:0000256" key="2">
    <source>
        <dbReference type="ARBA" id="ARBA00022676"/>
    </source>
</evidence>
<dbReference type="Pfam" id="PF01129">
    <property type="entry name" value="ART"/>
    <property type="match status" value="1"/>
</dbReference>
<dbReference type="InterPro" id="IPR052394">
    <property type="entry name" value="LRR-containing"/>
</dbReference>
<comment type="similarity">
    <text evidence="1 6">Belongs to the Arg-specific ADP-ribosyltransferase family.</text>
</comment>
<dbReference type="PANTHER" id="PTHR24114:SF2">
    <property type="entry name" value="F-BOX DOMAIN-CONTAINING PROTEIN-RELATED"/>
    <property type="match status" value="1"/>
</dbReference>
<sequence length="423" mass="47386">MTSRDITESQNTLRFLNVVEEESLEMISSIEDYESTPVVSLHQAILPLTSVVPEVERMVQIIKTNCGEPRDGLSRDESNSIRLYTLEWQPLQSSVQHLLNKTLRSGDRQQLRPWHLFLRLLLTALLHLPSTPLIVFRSANMDLSSKYAVGKTITWCGFSSCVKRTNQLEKHLHLNWAGRKTLFLIKCYSGKDIHQHSMHDNDNEVLLPPARQFNVVSSKGRGKGLCVIELNAIEPAWSIRNVQFSAVSTVSLSRKSLPAALPNRKLEERLASYHSRNAEIDLKSMRLTDVDMDIIVSECIIKRQCSDLILSDNKFTSNGIVTLSLSLRKNESLMKLDLSDNKIAGDGAHSLCEALRTNTTLTALHLSNNQIGNKGVERLSILLKTNTALAILDLSKNSITNSGAQTLSEALTLNTVNRNHLFI</sequence>
<dbReference type="GO" id="GO:0106274">
    <property type="term" value="F:NAD+-protein-arginine ADP-ribosyltransferase activity"/>
    <property type="evidence" value="ECO:0007669"/>
    <property type="project" value="UniProtKB-EC"/>
</dbReference>
<keyword evidence="4" id="KW-0548">Nucleotidyltransferase</keyword>
<dbReference type="Gene3D" id="3.90.176.10">
    <property type="entry name" value="Toxin ADP-ribosyltransferase, Chain A, domain 1"/>
    <property type="match status" value="1"/>
</dbReference>
<evidence type="ECO:0000256" key="4">
    <source>
        <dbReference type="ARBA" id="ARBA00022695"/>
    </source>
</evidence>
<dbReference type="InterPro" id="IPR032675">
    <property type="entry name" value="LRR_dom_sf"/>
</dbReference>
<protein>
    <recommendedName>
        <fullName evidence="6">NAD(P)(+)--arginine ADP-ribosyltransferase</fullName>
        <ecNumber evidence="6">2.4.2.31</ecNumber>
    </recommendedName>
    <alternativeName>
        <fullName evidence="6">Mono(ADP-ribosyl)transferase</fullName>
    </alternativeName>
</protein>
<comment type="catalytic activity">
    <reaction evidence="5 6">
        <text>L-arginyl-[protein] + NAD(+) = N(omega)-(ADP-D-ribosyl)-L-arginyl-[protein] + nicotinamide + H(+)</text>
        <dbReference type="Rhea" id="RHEA:19149"/>
        <dbReference type="Rhea" id="RHEA-COMP:10532"/>
        <dbReference type="Rhea" id="RHEA-COMP:15087"/>
        <dbReference type="ChEBI" id="CHEBI:15378"/>
        <dbReference type="ChEBI" id="CHEBI:17154"/>
        <dbReference type="ChEBI" id="CHEBI:29965"/>
        <dbReference type="ChEBI" id="CHEBI:57540"/>
        <dbReference type="ChEBI" id="CHEBI:142554"/>
        <dbReference type="EC" id="2.4.2.31"/>
    </reaction>
</comment>
<dbReference type="InterPro" id="IPR001611">
    <property type="entry name" value="Leu-rich_rpt"/>
</dbReference>
<gene>
    <name evidence="7" type="ORF">EDS130_LOCUS41892</name>
</gene>
<keyword evidence="6" id="KW-0521">NADP</keyword>
<dbReference type="EMBL" id="CAJNOJ010000576">
    <property type="protein sequence ID" value="CAF1488770.1"/>
    <property type="molecule type" value="Genomic_DNA"/>
</dbReference>
<evidence type="ECO:0000256" key="6">
    <source>
        <dbReference type="RuleBase" id="RU361228"/>
    </source>
</evidence>
<evidence type="ECO:0000256" key="1">
    <source>
        <dbReference type="ARBA" id="ARBA00009558"/>
    </source>
</evidence>
<evidence type="ECO:0000256" key="3">
    <source>
        <dbReference type="ARBA" id="ARBA00022679"/>
    </source>
</evidence>
<proteinExistence type="inferred from homology"/>
<keyword evidence="6" id="KW-0520">NAD</keyword>
<dbReference type="Pfam" id="PF13516">
    <property type="entry name" value="LRR_6"/>
    <property type="match status" value="3"/>
</dbReference>
<dbReference type="EC" id="2.4.2.31" evidence="6"/>
<dbReference type="SMART" id="SM00368">
    <property type="entry name" value="LRR_RI"/>
    <property type="match status" value="4"/>
</dbReference>
<dbReference type="InterPro" id="IPR000768">
    <property type="entry name" value="ART"/>
</dbReference>
<evidence type="ECO:0000313" key="8">
    <source>
        <dbReference type="Proteomes" id="UP000663852"/>
    </source>
</evidence>
<dbReference type="AlphaFoldDB" id="A0A815SDJ3"/>
<accession>A0A815SDJ3</accession>
<dbReference type="SUPFAM" id="SSF56399">
    <property type="entry name" value="ADP-ribosylation"/>
    <property type="match status" value="1"/>
</dbReference>
<keyword evidence="3 6" id="KW-0808">Transferase</keyword>